<dbReference type="Gene3D" id="1.25.40.10">
    <property type="entry name" value="Tetratricopeptide repeat domain"/>
    <property type="match status" value="1"/>
</dbReference>
<dbReference type="PROSITE" id="PS50005">
    <property type="entry name" value="TPR"/>
    <property type="match status" value="2"/>
</dbReference>
<name>A0A0H2XNS0_BURO1</name>
<dbReference type="PROSITE" id="PS50293">
    <property type="entry name" value="TPR_REGION"/>
    <property type="match status" value="1"/>
</dbReference>
<dbReference type="SUPFAM" id="SSF53756">
    <property type="entry name" value="UDP-Glycosyltransferase/glycogen phosphorylase"/>
    <property type="match status" value="1"/>
</dbReference>
<proteinExistence type="predicted"/>
<dbReference type="InterPro" id="IPR002201">
    <property type="entry name" value="Glyco_trans_9"/>
</dbReference>
<accession>A0A0H2XNS0</accession>
<feature type="repeat" description="TPR" evidence="1">
    <location>
        <begin position="79"/>
        <end position="112"/>
    </location>
</feature>
<dbReference type="InterPro" id="IPR011990">
    <property type="entry name" value="TPR-like_helical_dom_sf"/>
</dbReference>
<dbReference type="Gene3D" id="3.40.50.2000">
    <property type="entry name" value="Glycogen Phosphorylase B"/>
    <property type="match status" value="1"/>
</dbReference>
<dbReference type="PANTHER" id="PTHR44809">
    <property type="match status" value="1"/>
</dbReference>
<dbReference type="PANTHER" id="PTHR44809:SF1">
    <property type="entry name" value="PROTEIN O-MANNOSYL-TRANSFERASE TMTC1"/>
    <property type="match status" value="1"/>
</dbReference>
<organism evidence="2">
    <name type="scientific">Burkholderia orbicola (strain AU 1054)</name>
    <dbReference type="NCBI Taxonomy" id="331271"/>
    <lineage>
        <taxon>Bacteria</taxon>
        <taxon>Pseudomonadati</taxon>
        <taxon>Pseudomonadota</taxon>
        <taxon>Betaproteobacteria</taxon>
        <taxon>Burkholderiales</taxon>
        <taxon>Burkholderiaceae</taxon>
        <taxon>Burkholderia</taxon>
        <taxon>Burkholderia cepacia complex</taxon>
        <taxon>Burkholderia orbicola</taxon>
    </lineage>
</organism>
<dbReference type="EMBL" id="CP000378">
    <property type="protein sequence ID" value="ABF76088.1"/>
    <property type="molecule type" value="Genomic_DNA"/>
</dbReference>
<dbReference type="HOGENOM" id="CLU_010140_1_1_4"/>
<evidence type="ECO:0000256" key="1">
    <source>
        <dbReference type="PROSITE-ProRule" id="PRU00339"/>
    </source>
</evidence>
<dbReference type="GO" id="GO:0016757">
    <property type="term" value="F:glycosyltransferase activity"/>
    <property type="evidence" value="ECO:0007669"/>
    <property type="project" value="InterPro"/>
</dbReference>
<dbReference type="AlphaFoldDB" id="A0A0H2XNS0"/>
<dbReference type="Pfam" id="PF13432">
    <property type="entry name" value="TPR_16"/>
    <property type="match status" value="3"/>
</dbReference>
<dbReference type="SUPFAM" id="SSF48452">
    <property type="entry name" value="TPR-like"/>
    <property type="match status" value="1"/>
</dbReference>
<protein>
    <submittedName>
        <fullName evidence="2">Tetratricopeptide TPR_2</fullName>
    </submittedName>
</protein>
<dbReference type="Pfam" id="PF01075">
    <property type="entry name" value="Glyco_transf_9"/>
    <property type="match status" value="1"/>
</dbReference>
<keyword evidence="1" id="KW-0802">TPR repeat</keyword>
<evidence type="ECO:0000313" key="2">
    <source>
        <dbReference type="EMBL" id="ABF76088.1"/>
    </source>
</evidence>
<dbReference type="SMART" id="SM00028">
    <property type="entry name" value="TPR"/>
    <property type="match status" value="4"/>
</dbReference>
<gene>
    <name evidence="2" type="ordered locus">Bcen_1181</name>
</gene>
<dbReference type="InterPro" id="IPR019734">
    <property type="entry name" value="TPR_rpt"/>
</dbReference>
<feature type="repeat" description="TPR" evidence="1">
    <location>
        <begin position="147"/>
        <end position="180"/>
    </location>
</feature>
<reference evidence="2" key="1">
    <citation type="submission" date="2006-05" db="EMBL/GenBank/DDBJ databases">
        <title>Complete sequence of chromosome 1 of Burkholderia cenocepacia AU 1054.</title>
        <authorList>
            <consortium name="US DOE Joint Genome Institute"/>
            <person name="Copeland A."/>
            <person name="Lucas S."/>
            <person name="Lapidus A."/>
            <person name="Barry K."/>
            <person name="Detter J.C."/>
            <person name="Glavina del Rio T."/>
            <person name="Hammon N."/>
            <person name="Israni S."/>
            <person name="Dalin E."/>
            <person name="Tice H."/>
            <person name="Pitluck S."/>
            <person name="Chain P."/>
            <person name="Malfatti S."/>
            <person name="Shin M."/>
            <person name="Vergez L."/>
            <person name="Schmutz J."/>
            <person name="Larimer F."/>
            <person name="Land M."/>
            <person name="Hauser L."/>
            <person name="Kyrpides N."/>
            <person name="Lykidis A."/>
            <person name="LiPuma J.J."/>
            <person name="Konstantinidis K."/>
            <person name="Tiedje J.M."/>
            <person name="Richardson P."/>
        </authorList>
    </citation>
    <scope>NUCLEOTIDE SEQUENCE [LARGE SCALE GENOMIC DNA]</scope>
    <source>
        <strain evidence="2">AU 1054</strain>
    </source>
</reference>
<sequence length="502" mass="54742">MQPHRDTLPMDDAAVTPVREHYVQGRFDSAIQAAESLLAQHGDHGELLNLAGVCHLKLGNLVAAEACLERAAHAAPRSADIDNNLGVLYQSSGRDADAERAFVRAVSKAPGHGQAHLNLGMLLRSRHRLEEAERAIRIAVEQTPGDHAALNALGLVLKDLGRYDEAEAAYRQALALEPGRAEYRLNLANVLLHRNDWIAGLPLFEARHAPDLNGAFSDAPAVSFPQWQGEPIDGASLLIWPEQGHGDQIQLVRYVKKLRMLGAKRITLVCSAATQRLFATLPEADAVVARDRFDPAACPRHDFWTYVWSIPVNLRESPASIPATLPYLHAPRHAASKWDRLMPKGRLRVGLVWQGNPGHANDRVRSLPGLQTLAPLWDIDGVTFVSLQKGANEADLRAGIGDRFIVNLGNRTTDFADVAAIVARLDLVIGVDTAVMHLSAVLGKPAWILLSNVGTDWRWSGAGTTSVWYPDVVTLFRQAATETDWSGVVARVSQALSAMRAT</sequence>
<dbReference type="InterPro" id="IPR052943">
    <property type="entry name" value="TMTC_O-mannosyl-trnsfr"/>
</dbReference>